<proteinExistence type="predicted"/>
<accession>A0A0E9R9X0</accession>
<organism evidence="1">
    <name type="scientific">Anguilla anguilla</name>
    <name type="common">European freshwater eel</name>
    <name type="synonym">Muraena anguilla</name>
    <dbReference type="NCBI Taxonomy" id="7936"/>
    <lineage>
        <taxon>Eukaryota</taxon>
        <taxon>Metazoa</taxon>
        <taxon>Chordata</taxon>
        <taxon>Craniata</taxon>
        <taxon>Vertebrata</taxon>
        <taxon>Euteleostomi</taxon>
        <taxon>Actinopterygii</taxon>
        <taxon>Neopterygii</taxon>
        <taxon>Teleostei</taxon>
        <taxon>Anguilliformes</taxon>
        <taxon>Anguillidae</taxon>
        <taxon>Anguilla</taxon>
    </lineage>
</organism>
<reference evidence="1" key="2">
    <citation type="journal article" date="2015" name="Fish Shellfish Immunol.">
        <title>Early steps in the European eel (Anguilla anguilla)-Vibrio vulnificus interaction in the gills: Role of the RtxA13 toxin.</title>
        <authorList>
            <person name="Callol A."/>
            <person name="Pajuelo D."/>
            <person name="Ebbesson L."/>
            <person name="Teles M."/>
            <person name="MacKenzie S."/>
            <person name="Amaro C."/>
        </authorList>
    </citation>
    <scope>NUCLEOTIDE SEQUENCE</scope>
</reference>
<protein>
    <submittedName>
        <fullName evidence="1">Uncharacterized protein</fullName>
    </submittedName>
</protein>
<dbReference type="EMBL" id="GBXM01083429">
    <property type="protein sequence ID" value="JAH25148.1"/>
    <property type="molecule type" value="Transcribed_RNA"/>
</dbReference>
<reference evidence="1" key="1">
    <citation type="submission" date="2014-11" db="EMBL/GenBank/DDBJ databases">
        <authorList>
            <person name="Amaro Gonzalez C."/>
        </authorList>
    </citation>
    <scope>NUCLEOTIDE SEQUENCE</scope>
</reference>
<evidence type="ECO:0000313" key="1">
    <source>
        <dbReference type="EMBL" id="JAH25148.1"/>
    </source>
</evidence>
<name>A0A0E9R9X0_ANGAN</name>
<sequence>MFPINIAKNRSRAGLRPPRSNYWQNGTARQHKCGLCFALCSALPDDSLRRVQPEVIICFTYSCKYLHDNGGNRRQCFRV</sequence>
<dbReference type="AlphaFoldDB" id="A0A0E9R9X0"/>